<dbReference type="AlphaFoldDB" id="A0AAV4P660"/>
<proteinExistence type="predicted"/>
<gene>
    <name evidence="1" type="ORF">CEXT_23581</name>
</gene>
<evidence type="ECO:0000313" key="2">
    <source>
        <dbReference type="Proteomes" id="UP001054945"/>
    </source>
</evidence>
<protein>
    <submittedName>
        <fullName evidence="1">Uncharacterized protein</fullName>
    </submittedName>
</protein>
<organism evidence="1 2">
    <name type="scientific">Caerostris extrusa</name>
    <name type="common">Bark spider</name>
    <name type="synonym">Caerostris bankana</name>
    <dbReference type="NCBI Taxonomy" id="172846"/>
    <lineage>
        <taxon>Eukaryota</taxon>
        <taxon>Metazoa</taxon>
        <taxon>Ecdysozoa</taxon>
        <taxon>Arthropoda</taxon>
        <taxon>Chelicerata</taxon>
        <taxon>Arachnida</taxon>
        <taxon>Araneae</taxon>
        <taxon>Araneomorphae</taxon>
        <taxon>Entelegynae</taxon>
        <taxon>Araneoidea</taxon>
        <taxon>Araneidae</taxon>
        <taxon>Caerostris</taxon>
    </lineage>
</organism>
<name>A0AAV4P660_CAEEX</name>
<accession>A0AAV4P660</accession>
<comment type="caution">
    <text evidence="1">The sequence shown here is derived from an EMBL/GenBank/DDBJ whole genome shotgun (WGS) entry which is preliminary data.</text>
</comment>
<sequence length="106" mass="11711">MDAQKCKTCTENICDNIYANATLSILRILHPKRNLLRCSASPSGYITRNWMTSGQQGVSILGRSFVYQGGIWLQTNANDATTAAIHSESSLRNETKIVAFVRCTTL</sequence>
<dbReference type="EMBL" id="BPLR01021719">
    <property type="protein sequence ID" value="GIX92837.1"/>
    <property type="molecule type" value="Genomic_DNA"/>
</dbReference>
<reference evidence="1 2" key="1">
    <citation type="submission" date="2021-06" db="EMBL/GenBank/DDBJ databases">
        <title>Caerostris extrusa draft genome.</title>
        <authorList>
            <person name="Kono N."/>
            <person name="Arakawa K."/>
        </authorList>
    </citation>
    <scope>NUCLEOTIDE SEQUENCE [LARGE SCALE GENOMIC DNA]</scope>
</reference>
<dbReference type="Proteomes" id="UP001054945">
    <property type="component" value="Unassembled WGS sequence"/>
</dbReference>
<keyword evidence="2" id="KW-1185">Reference proteome</keyword>
<evidence type="ECO:0000313" key="1">
    <source>
        <dbReference type="EMBL" id="GIX92837.1"/>
    </source>
</evidence>